<dbReference type="PANTHER" id="PTHR23355">
    <property type="entry name" value="RIBONUCLEASE"/>
    <property type="match status" value="1"/>
</dbReference>
<organism evidence="12 13">
    <name type="scientific">Mesorhabditis spiculigera</name>
    <dbReference type="NCBI Taxonomy" id="96644"/>
    <lineage>
        <taxon>Eukaryota</taxon>
        <taxon>Metazoa</taxon>
        <taxon>Ecdysozoa</taxon>
        <taxon>Nematoda</taxon>
        <taxon>Chromadorea</taxon>
        <taxon>Rhabditida</taxon>
        <taxon>Rhabditina</taxon>
        <taxon>Rhabditomorpha</taxon>
        <taxon>Rhabditoidea</taxon>
        <taxon>Rhabditidae</taxon>
        <taxon>Mesorhabditinae</taxon>
        <taxon>Mesorhabditis</taxon>
    </lineage>
</organism>
<feature type="domain" description="RNB" evidence="11">
    <location>
        <begin position="317"/>
        <end position="673"/>
    </location>
</feature>
<dbReference type="SMART" id="SM00955">
    <property type="entry name" value="RNB"/>
    <property type="match status" value="1"/>
</dbReference>
<dbReference type="SUPFAM" id="SSF50249">
    <property type="entry name" value="Nucleic acid-binding proteins"/>
    <property type="match status" value="2"/>
</dbReference>
<dbReference type="PROSITE" id="PS01175">
    <property type="entry name" value="RIBONUCLEASE_II"/>
    <property type="match status" value="1"/>
</dbReference>
<evidence type="ECO:0000256" key="9">
    <source>
        <dbReference type="ARBA" id="ARBA00022884"/>
    </source>
</evidence>
<keyword evidence="4" id="KW-0540">Nuclease</keyword>
<feature type="non-terminal residue" evidence="12">
    <location>
        <position position="861"/>
    </location>
</feature>
<dbReference type="Pfam" id="PF17849">
    <property type="entry name" value="OB_Dis3"/>
    <property type="match status" value="1"/>
</dbReference>
<evidence type="ECO:0000256" key="8">
    <source>
        <dbReference type="ARBA" id="ARBA00022842"/>
    </source>
</evidence>
<dbReference type="GO" id="GO:0000932">
    <property type="term" value="C:P-body"/>
    <property type="evidence" value="ECO:0007669"/>
    <property type="project" value="TreeGrafter"/>
</dbReference>
<dbReference type="EMBL" id="CATQJA010002600">
    <property type="protein sequence ID" value="CAJ0572563.1"/>
    <property type="molecule type" value="Genomic_DNA"/>
</dbReference>
<evidence type="ECO:0000256" key="2">
    <source>
        <dbReference type="ARBA" id="ARBA00005785"/>
    </source>
</evidence>
<evidence type="ECO:0000256" key="7">
    <source>
        <dbReference type="ARBA" id="ARBA00022839"/>
    </source>
</evidence>
<keyword evidence="7" id="KW-0269">Exonuclease</keyword>
<dbReference type="InterPro" id="IPR050180">
    <property type="entry name" value="RNR_Ribonuclease"/>
</dbReference>
<evidence type="ECO:0000256" key="5">
    <source>
        <dbReference type="ARBA" id="ARBA00022723"/>
    </source>
</evidence>
<evidence type="ECO:0000256" key="4">
    <source>
        <dbReference type="ARBA" id="ARBA00022722"/>
    </source>
</evidence>
<dbReference type="InterPro" id="IPR022966">
    <property type="entry name" value="RNase_II/R_CS"/>
</dbReference>
<dbReference type="PANTHER" id="PTHR23355:SF9">
    <property type="entry name" value="DIS3-LIKE EXONUCLEASE 2"/>
    <property type="match status" value="1"/>
</dbReference>
<keyword evidence="8" id="KW-0460">Magnesium</keyword>
<dbReference type="GO" id="GO:0046872">
    <property type="term" value="F:metal ion binding"/>
    <property type="evidence" value="ECO:0007669"/>
    <property type="project" value="UniProtKB-KW"/>
</dbReference>
<dbReference type="GO" id="GO:0008266">
    <property type="term" value="F:poly(U) RNA binding"/>
    <property type="evidence" value="ECO:0007669"/>
    <property type="project" value="UniProtKB-ARBA"/>
</dbReference>
<accession>A0AA36FY75</accession>
<dbReference type="GO" id="GO:0006402">
    <property type="term" value="P:mRNA catabolic process"/>
    <property type="evidence" value="ECO:0007669"/>
    <property type="project" value="TreeGrafter"/>
</dbReference>
<dbReference type="Pfam" id="PF17877">
    <property type="entry name" value="Dis3l2_C_term"/>
    <property type="match status" value="1"/>
</dbReference>
<evidence type="ECO:0000259" key="11">
    <source>
        <dbReference type="SMART" id="SM00955"/>
    </source>
</evidence>
<evidence type="ECO:0000256" key="6">
    <source>
        <dbReference type="ARBA" id="ARBA00022801"/>
    </source>
</evidence>
<dbReference type="GO" id="GO:0010587">
    <property type="term" value="P:miRNA catabolic process"/>
    <property type="evidence" value="ECO:0007669"/>
    <property type="project" value="TreeGrafter"/>
</dbReference>
<dbReference type="Pfam" id="PF00773">
    <property type="entry name" value="RNB"/>
    <property type="match status" value="1"/>
</dbReference>
<proteinExistence type="inferred from homology"/>
<dbReference type="Proteomes" id="UP001177023">
    <property type="component" value="Unassembled WGS sequence"/>
</dbReference>
<dbReference type="Gene3D" id="2.40.50.690">
    <property type="match status" value="1"/>
</dbReference>
<protein>
    <recommendedName>
        <fullName evidence="11">RNB domain-containing protein</fullName>
    </recommendedName>
</protein>
<evidence type="ECO:0000313" key="13">
    <source>
        <dbReference type="Proteomes" id="UP001177023"/>
    </source>
</evidence>
<keyword evidence="5" id="KW-0479">Metal-binding</keyword>
<dbReference type="GO" id="GO:0000175">
    <property type="term" value="F:3'-5'-RNA exonuclease activity"/>
    <property type="evidence" value="ECO:0007669"/>
    <property type="project" value="UniProtKB-ARBA"/>
</dbReference>
<evidence type="ECO:0000256" key="10">
    <source>
        <dbReference type="RuleBase" id="RU003901"/>
    </source>
</evidence>
<evidence type="ECO:0000313" key="12">
    <source>
        <dbReference type="EMBL" id="CAJ0572563.1"/>
    </source>
</evidence>
<keyword evidence="3" id="KW-0963">Cytoplasm</keyword>
<gene>
    <name evidence="12" type="ORF">MSPICULIGERA_LOCUS10947</name>
</gene>
<dbReference type="AlphaFoldDB" id="A0AA36FY75"/>
<dbReference type="Pfam" id="PF17216">
    <property type="entry name" value="Rrp44_CSD1"/>
    <property type="match status" value="1"/>
</dbReference>
<keyword evidence="6" id="KW-0378">Hydrolase</keyword>
<evidence type="ECO:0000256" key="1">
    <source>
        <dbReference type="ARBA" id="ARBA00004496"/>
    </source>
</evidence>
<comment type="subcellular location">
    <subcellularLocation>
        <location evidence="1">Cytoplasm</location>
    </subcellularLocation>
</comment>
<comment type="similarity">
    <text evidence="2 10">Belongs to the RNR ribonuclease family.</text>
</comment>
<keyword evidence="9" id="KW-0694">RNA-binding</keyword>
<reference evidence="12" key="1">
    <citation type="submission" date="2023-06" db="EMBL/GenBank/DDBJ databases">
        <authorList>
            <person name="Delattre M."/>
        </authorList>
    </citation>
    <scope>NUCLEOTIDE SEQUENCE</scope>
    <source>
        <strain evidence="12">AF72</strain>
    </source>
</reference>
<dbReference type="Gene3D" id="2.40.50.700">
    <property type="match status" value="1"/>
</dbReference>
<dbReference type="FunFam" id="2.40.50.700:FF:000003">
    <property type="entry name" value="DIS3-like exonuclease 2"/>
    <property type="match status" value="1"/>
</dbReference>
<dbReference type="Gene3D" id="2.40.50.140">
    <property type="entry name" value="Nucleic acid-binding proteins"/>
    <property type="match status" value="1"/>
</dbReference>
<name>A0AA36FY75_9BILA</name>
<sequence length="861" mass="97644">MYQRRPPQKRTIYEDFLTPEEAQKRLAEQDENFVKGTLRINVRNYEESYIDDPRGSDYNDILIYGMPDRNRALHGDLVLIQLFPRSDWMVIDYLYQHWKAECRANPIPEAGDAVEEIKRSIQALGLQKTSSETKANATPQSETSLACHATDARKGTTSERRLLSDYPGSALIPERCLQKRGKVVHILKWKHTRTAMGQLRPMKDYNTNWALFAPTDSRIPRMMIPAVQLPDDFFTRTHDYGKYVFLAKIHEWPSTSQMPHGALLQQIGLAGDIEVETEGLLFSKGVDTREFTPESLSSLPIQSQEEWKIDEFEFRYRIDLREETIFTIDPLTARDLDDALHIKACSDIDGKGTPGWEIGVHIADVAHFLLEGTELDEWAKQRATSVYLVHQVVPMLPRLLCEQLCSLNPGVDRLCFSVIWKVDNDATIVDERFARTVIRSRCKLAYEHAQDFLDNPEKLFETSELPELYDGCTPADIGAKVHMLWDVAQKLRAKRVEKGALRLDQPKLKFALDRETKMPTAVGVYQIRDANRLVEEYMLLANTRVAMKISSTYPNFSVLRRHPEPKAKVLAETLALCQNIGFPIDGSSSKILSKELRKFEGKSEVQGAINQVLSLLMMRPMQLAQYFCTGKAASEEHYYHYALATAFYTHFTSPIRRYPDVLVHRLLAAACGYTKPPEVQDPSVLAEICSHCNDCKTNAKAVSDESADMFFGLFVHHAGSIEVKGVVIAVLDAAFDVLVFKYGIVKRVYTNQLPLLGNPFFKKGNPARLTLHWKNDSGPPINQELTICSIVDVVLIPLEDQPTKYKALIKRSTTKGSPDLHSLYKGGVEFLQKPEDQPASERPATPIVDDLLAESVYAEYD</sequence>
<evidence type="ECO:0000256" key="3">
    <source>
        <dbReference type="ARBA" id="ARBA00022490"/>
    </source>
</evidence>
<dbReference type="InterPro" id="IPR041093">
    <property type="entry name" value="Dis3l2-like_C"/>
</dbReference>
<dbReference type="InterPro" id="IPR041505">
    <property type="entry name" value="Dis3_CSD2"/>
</dbReference>
<dbReference type="InterPro" id="IPR012340">
    <property type="entry name" value="NA-bd_OB-fold"/>
</dbReference>
<keyword evidence="13" id="KW-1185">Reference proteome</keyword>
<comment type="caution">
    <text evidence="12">The sequence shown here is derived from an EMBL/GenBank/DDBJ whole genome shotgun (WGS) entry which is preliminary data.</text>
</comment>
<dbReference type="InterPro" id="IPR001900">
    <property type="entry name" value="RNase_II/R"/>
</dbReference>
<dbReference type="InterPro" id="IPR033771">
    <property type="entry name" value="Rrp44_CSD1"/>
</dbReference>